<dbReference type="AlphaFoldDB" id="A0A7T8KA66"/>
<sequence length="62" mass="6923">MVSTLQAEGESITKLEKADVLELTVRHLKKLKAANALRIPSLQRRRNMLRATPAAPWRLGSS</sequence>
<organism evidence="2 3">
    <name type="scientific">Caligus rogercresseyi</name>
    <name type="common">Sea louse</name>
    <dbReference type="NCBI Taxonomy" id="217165"/>
    <lineage>
        <taxon>Eukaryota</taxon>
        <taxon>Metazoa</taxon>
        <taxon>Ecdysozoa</taxon>
        <taxon>Arthropoda</taxon>
        <taxon>Crustacea</taxon>
        <taxon>Multicrustacea</taxon>
        <taxon>Hexanauplia</taxon>
        <taxon>Copepoda</taxon>
        <taxon>Siphonostomatoida</taxon>
        <taxon>Caligidae</taxon>
        <taxon>Caligus</taxon>
    </lineage>
</organism>
<proteinExistence type="predicted"/>
<evidence type="ECO:0000313" key="3">
    <source>
        <dbReference type="Proteomes" id="UP000595437"/>
    </source>
</evidence>
<name>A0A7T8KA66_CALRO</name>
<keyword evidence="3" id="KW-1185">Reference proteome</keyword>
<accession>A0A7T8KA66</accession>
<gene>
    <name evidence="2" type="ORF">FKW44_013257</name>
</gene>
<dbReference type="InterPro" id="IPR011598">
    <property type="entry name" value="bHLH_dom"/>
</dbReference>
<reference evidence="3" key="1">
    <citation type="submission" date="2021-01" db="EMBL/GenBank/DDBJ databases">
        <title>Caligus Genome Assembly.</title>
        <authorList>
            <person name="Gallardo-Escarate C."/>
        </authorList>
    </citation>
    <scope>NUCLEOTIDE SEQUENCE [LARGE SCALE GENOMIC DNA]</scope>
</reference>
<dbReference type="OrthoDB" id="6085656at2759"/>
<dbReference type="GO" id="GO:0046983">
    <property type="term" value="F:protein dimerization activity"/>
    <property type="evidence" value="ECO:0007669"/>
    <property type="project" value="InterPro"/>
</dbReference>
<feature type="domain" description="BHLH" evidence="1">
    <location>
        <begin position="1"/>
        <end position="31"/>
    </location>
</feature>
<dbReference type="InterPro" id="IPR036638">
    <property type="entry name" value="HLH_DNA-bd_sf"/>
</dbReference>
<evidence type="ECO:0000313" key="2">
    <source>
        <dbReference type="EMBL" id="QQP51804.1"/>
    </source>
</evidence>
<evidence type="ECO:0000259" key="1">
    <source>
        <dbReference type="PROSITE" id="PS50888"/>
    </source>
</evidence>
<dbReference type="Gene3D" id="4.10.280.10">
    <property type="entry name" value="Helix-loop-helix DNA-binding domain"/>
    <property type="match status" value="1"/>
</dbReference>
<dbReference type="Proteomes" id="UP000595437">
    <property type="component" value="Chromosome 8"/>
</dbReference>
<dbReference type="PROSITE" id="PS50888">
    <property type="entry name" value="BHLH"/>
    <property type="match status" value="1"/>
</dbReference>
<dbReference type="EMBL" id="CP045897">
    <property type="protein sequence ID" value="QQP51804.1"/>
    <property type="molecule type" value="Genomic_DNA"/>
</dbReference>
<protein>
    <submittedName>
        <fullName evidence="2">Enhancer of split mgamma proteinlike</fullName>
    </submittedName>
</protein>